<feature type="compositionally biased region" description="Low complexity" evidence="1">
    <location>
        <begin position="160"/>
        <end position="178"/>
    </location>
</feature>
<accession>A0A5P1E8K6</accession>
<dbReference type="Proteomes" id="UP000243459">
    <property type="component" value="Chromosome 7"/>
</dbReference>
<evidence type="ECO:0000256" key="1">
    <source>
        <dbReference type="SAM" id="MobiDB-lite"/>
    </source>
</evidence>
<evidence type="ECO:0000313" key="3">
    <source>
        <dbReference type="EMBL" id="ONK62172.1"/>
    </source>
</evidence>
<dbReference type="EMBL" id="CM007387">
    <property type="protein sequence ID" value="ONK62172.1"/>
    <property type="molecule type" value="Genomic_DNA"/>
</dbReference>
<gene>
    <name evidence="3" type="ORF">A4U43_C07F1130</name>
</gene>
<dbReference type="AlphaFoldDB" id="A0A5P1E8K6"/>
<sequence>MHTAVTHLGTVILLDRTHIGSNLSLPRCAGPRLLRPLRPFDPHPLPPPLRIITTPVLLRPVPPDGSLLQTGGDLDGFASSADQPSALAGWIELSSPSLSPAACTHRSDSAQRLRHHSSAPRRPPLNLHRRAFISAATVPVPRRRRRRADGQLYPFVHLLPTATSSSSPTPDPSSTTPDNGDVIREFPPLAAGPRNYPSAGSSAMLPLTPGAGGYTDAEIVICGGAQYGVYLHRDAEAAAGTTCGRMTATDPNPVWATEEMPMPRIMGDMVILPTGEF</sequence>
<proteinExistence type="predicted"/>
<evidence type="ECO:0000259" key="2">
    <source>
        <dbReference type="Pfam" id="PF07250"/>
    </source>
</evidence>
<protein>
    <recommendedName>
        <fullName evidence="2">Glyoxal oxidase N-terminal domain-containing protein</fullName>
    </recommendedName>
</protein>
<name>A0A5P1E8K6_ASPOF</name>
<keyword evidence="4" id="KW-1185">Reference proteome</keyword>
<organism evidence="3 4">
    <name type="scientific">Asparagus officinalis</name>
    <name type="common">Garden asparagus</name>
    <dbReference type="NCBI Taxonomy" id="4686"/>
    <lineage>
        <taxon>Eukaryota</taxon>
        <taxon>Viridiplantae</taxon>
        <taxon>Streptophyta</taxon>
        <taxon>Embryophyta</taxon>
        <taxon>Tracheophyta</taxon>
        <taxon>Spermatophyta</taxon>
        <taxon>Magnoliopsida</taxon>
        <taxon>Liliopsida</taxon>
        <taxon>Asparagales</taxon>
        <taxon>Asparagaceae</taxon>
        <taxon>Asparagoideae</taxon>
        <taxon>Asparagus</taxon>
    </lineage>
</organism>
<dbReference type="Pfam" id="PF07250">
    <property type="entry name" value="Glyoxal_oxid_N"/>
    <property type="match status" value="1"/>
</dbReference>
<feature type="region of interest" description="Disordered" evidence="1">
    <location>
        <begin position="159"/>
        <end position="197"/>
    </location>
</feature>
<dbReference type="InterPro" id="IPR009880">
    <property type="entry name" value="Glyoxal_oxidase_N"/>
</dbReference>
<dbReference type="Gramene" id="ONK62172">
    <property type="protein sequence ID" value="ONK62172"/>
    <property type="gene ID" value="A4U43_C07F1130"/>
</dbReference>
<feature type="domain" description="Glyoxal oxidase N-terminal" evidence="2">
    <location>
        <begin position="145"/>
        <end position="276"/>
    </location>
</feature>
<evidence type="ECO:0000313" key="4">
    <source>
        <dbReference type="Proteomes" id="UP000243459"/>
    </source>
</evidence>
<dbReference type="PANTHER" id="PTHR32208">
    <property type="entry name" value="SECRETED PROTEIN-RELATED"/>
    <property type="match status" value="1"/>
</dbReference>
<dbReference type="InterPro" id="IPR037293">
    <property type="entry name" value="Gal_Oxidase_central_sf"/>
</dbReference>
<dbReference type="PANTHER" id="PTHR32208:SF21">
    <property type="entry name" value="LOW QUALITY PROTEIN: ALDEHYDE OXIDASE GLOX-LIKE"/>
    <property type="match status" value="1"/>
</dbReference>
<dbReference type="Gene3D" id="2.130.10.80">
    <property type="entry name" value="Galactose oxidase/kelch, beta-propeller"/>
    <property type="match status" value="1"/>
</dbReference>
<feature type="region of interest" description="Disordered" evidence="1">
    <location>
        <begin position="101"/>
        <end position="124"/>
    </location>
</feature>
<reference evidence="4" key="1">
    <citation type="journal article" date="2017" name="Nat. Commun.">
        <title>The asparagus genome sheds light on the origin and evolution of a young Y chromosome.</title>
        <authorList>
            <person name="Harkess A."/>
            <person name="Zhou J."/>
            <person name="Xu C."/>
            <person name="Bowers J.E."/>
            <person name="Van der Hulst R."/>
            <person name="Ayyampalayam S."/>
            <person name="Mercati F."/>
            <person name="Riccardi P."/>
            <person name="McKain M.R."/>
            <person name="Kakrana A."/>
            <person name="Tang H."/>
            <person name="Ray J."/>
            <person name="Groenendijk J."/>
            <person name="Arikit S."/>
            <person name="Mathioni S.M."/>
            <person name="Nakano M."/>
            <person name="Shan H."/>
            <person name="Telgmann-Rauber A."/>
            <person name="Kanno A."/>
            <person name="Yue Z."/>
            <person name="Chen H."/>
            <person name="Li W."/>
            <person name="Chen Y."/>
            <person name="Xu X."/>
            <person name="Zhang Y."/>
            <person name="Luo S."/>
            <person name="Chen H."/>
            <person name="Gao J."/>
            <person name="Mao Z."/>
            <person name="Pires J.C."/>
            <person name="Luo M."/>
            <person name="Kudrna D."/>
            <person name="Wing R.A."/>
            <person name="Meyers B.C."/>
            <person name="Yi K."/>
            <person name="Kong H."/>
            <person name="Lavrijsen P."/>
            <person name="Sunseri F."/>
            <person name="Falavigna A."/>
            <person name="Ye Y."/>
            <person name="Leebens-Mack J.H."/>
            <person name="Chen G."/>
        </authorList>
    </citation>
    <scope>NUCLEOTIDE SEQUENCE [LARGE SCALE GENOMIC DNA]</scope>
    <source>
        <strain evidence="4">cv. DH0086</strain>
    </source>
</reference>